<sequence>MVVTGKMLSEVMVVSVKMMRWWSNNETRGQSRQRCGEEESSAVKPWPKVELWRHFVGSNPSGRKSVGLPHPASFLLNYTSKRKFYLKHDTYQFQFLTI</sequence>
<reference evidence="1 2" key="1">
    <citation type="submission" date="2022-01" db="EMBL/GenBank/DDBJ databases">
        <authorList>
            <person name="Xiong W."/>
            <person name="Schranz E."/>
        </authorList>
    </citation>
    <scope>NUCLEOTIDE SEQUENCE [LARGE SCALE GENOMIC DNA]</scope>
</reference>
<proteinExistence type="predicted"/>
<name>A0AAU9NBZ0_9ASTR</name>
<dbReference type="EMBL" id="CAKMRJ010004445">
    <property type="protein sequence ID" value="CAH1435288.1"/>
    <property type="molecule type" value="Genomic_DNA"/>
</dbReference>
<keyword evidence="2" id="KW-1185">Reference proteome</keyword>
<protein>
    <submittedName>
        <fullName evidence="1">Uncharacterized protein</fullName>
    </submittedName>
</protein>
<comment type="caution">
    <text evidence="1">The sequence shown here is derived from an EMBL/GenBank/DDBJ whole genome shotgun (WGS) entry which is preliminary data.</text>
</comment>
<dbReference type="Proteomes" id="UP001157418">
    <property type="component" value="Unassembled WGS sequence"/>
</dbReference>
<accession>A0AAU9NBZ0</accession>
<evidence type="ECO:0000313" key="1">
    <source>
        <dbReference type="EMBL" id="CAH1435288.1"/>
    </source>
</evidence>
<organism evidence="1 2">
    <name type="scientific">Lactuca virosa</name>
    <dbReference type="NCBI Taxonomy" id="75947"/>
    <lineage>
        <taxon>Eukaryota</taxon>
        <taxon>Viridiplantae</taxon>
        <taxon>Streptophyta</taxon>
        <taxon>Embryophyta</taxon>
        <taxon>Tracheophyta</taxon>
        <taxon>Spermatophyta</taxon>
        <taxon>Magnoliopsida</taxon>
        <taxon>eudicotyledons</taxon>
        <taxon>Gunneridae</taxon>
        <taxon>Pentapetalae</taxon>
        <taxon>asterids</taxon>
        <taxon>campanulids</taxon>
        <taxon>Asterales</taxon>
        <taxon>Asteraceae</taxon>
        <taxon>Cichorioideae</taxon>
        <taxon>Cichorieae</taxon>
        <taxon>Lactucinae</taxon>
        <taxon>Lactuca</taxon>
    </lineage>
</organism>
<dbReference type="AlphaFoldDB" id="A0AAU9NBZ0"/>
<gene>
    <name evidence="1" type="ORF">LVIROSA_LOCUS21744</name>
</gene>
<evidence type="ECO:0000313" key="2">
    <source>
        <dbReference type="Proteomes" id="UP001157418"/>
    </source>
</evidence>